<keyword evidence="1" id="KW-1133">Transmembrane helix</keyword>
<dbReference type="Proteomes" id="UP001519296">
    <property type="component" value="Unassembled WGS sequence"/>
</dbReference>
<evidence type="ECO:0000313" key="2">
    <source>
        <dbReference type="EMBL" id="MBP2622452.1"/>
    </source>
</evidence>
<feature type="transmembrane region" description="Helical" evidence="1">
    <location>
        <begin position="29"/>
        <end position="46"/>
    </location>
</feature>
<keyword evidence="1" id="KW-0472">Membrane</keyword>
<feature type="transmembrane region" description="Helical" evidence="1">
    <location>
        <begin position="52"/>
        <end position="72"/>
    </location>
</feature>
<accession>A0ABS5B0U1</accession>
<gene>
    <name evidence="2" type="ORF">C4K46_00700</name>
</gene>
<sequence length="263" mass="30796">MVNFFTKASRWLASKNKERNYKQIVRQRTVLLLLVLMIEAALVWLLDDVWQLEFWIYSLLIILLFWLISALYQFSFIYMLLDAINIHVYQDYLNATKLAQSLSKKAKFIYQLGQVDLDYIQGKLQQAEERLSRIALPHRLTKRTEAFALNAYKFRLLLDMQQGRPVDLEQRLEQLSQLSAANEEVLAGIKAACDLLFAKVPNDFYEDKKSAYRLHQLQYSYFRAVNAELKGELARARQLYQDLATENPQLFIVQQAKAKLGTM</sequence>
<name>A0ABS5B0U1_9STRE</name>
<dbReference type="RefSeq" id="WP_209626368.1">
    <property type="nucleotide sequence ID" value="NZ_PRDG01000001.1"/>
</dbReference>
<protein>
    <submittedName>
        <fullName evidence="2">Uncharacterized protein</fullName>
    </submittedName>
</protein>
<dbReference type="EMBL" id="PRDG01000001">
    <property type="protein sequence ID" value="MBP2622452.1"/>
    <property type="molecule type" value="Genomic_DNA"/>
</dbReference>
<reference evidence="2 3" key="1">
    <citation type="submission" date="2018-02" db="EMBL/GenBank/DDBJ databases">
        <title>Draft genome sequence of Streptococcus oricebi CCUG 70868T type strain.</title>
        <authorList>
            <person name="Mendez V."/>
            <person name="Salva-Serra F."/>
            <person name="Jaen-Luchoro D."/>
            <person name="Gonzales-Siles L."/>
            <person name="Karlsson R."/>
            <person name="Engstrom-Jakobsson H."/>
            <person name="Busquets A."/>
            <person name="Gomila M."/>
            <person name="Pineiro-Iglesias B."/>
            <person name="Bennasar-Figueras A."/>
            <person name="Seeger M."/>
            <person name="Moore E."/>
        </authorList>
    </citation>
    <scope>NUCLEOTIDE SEQUENCE [LARGE SCALE GENOMIC DNA]</scope>
    <source>
        <strain evidence="2 3">CCUG 70868</strain>
    </source>
</reference>
<evidence type="ECO:0000256" key="1">
    <source>
        <dbReference type="SAM" id="Phobius"/>
    </source>
</evidence>
<keyword evidence="1" id="KW-0812">Transmembrane</keyword>
<comment type="caution">
    <text evidence="2">The sequence shown here is derived from an EMBL/GenBank/DDBJ whole genome shotgun (WGS) entry which is preliminary data.</text>
</comment>
<evidence type="ECO:0000313" key="3">
    <source>
        <dbReference type="Proteomes" id="UP001519296"/>
    </source>
</evidence>
<organism evidence="2 3">
    <name type="scientific">Streptococcus oricebi</name>
    <dbReference type="NCBI Taxonomy" id="1547447"/>
    <lineage>
        <taxon>Bacteria</taxon>
        <taxon>Bacillati</taxon>
        <taxon>Bacillota</taxon>
        <taxon>Bacilli</taxon>
        <taxon>Lactobacillales</taxon>
        <taxon>Streptococcaceae</taxon>
        <taxon>Streptococcus</taxon>
    </lineage>
</organism>
<proteinExistence type="predicted"/>
<keyword evidence="3" id="KW-1185">Reference proteome</keyword>